<sequence>MIIAIIDESSLYRSRIYNIGVYDYISTPIIPSEVRVRIKSAIHNILRNRESSKQNIYSPEIRFEYLRSKKIKNRSNYRGYELVMNTCQYVLQNLSKKLSTTSIAHAMATNKNSLSNAFSNVLGISLFKWIREERLFKAKWLLSTTELSIQEIGFEVGYENTSNFATTFKAKFSLSPTAFRKSVIQIG</sequence>
<keyword evidence="1" id="KW-0805">Transcription regulation</keyword>
<dbReference type="InterPro" id="IPR020449">
    <property type="entry name" value="Tscrpt_reg_AraC-type_HTH"/>
</dbReference>
<dbReference type="PANTHER" id="PTHR43280">
    <property type="entry name" value="ARAC-FAMILY TRANSCRIPTIONAL REGULATOR"/>
    <property type="match status" value="1"/>
</dbReference>
<dbReference type="OrthoDB" id="6670788at2"/>
<dbReference type="PANTHER" id="PTHR43280:SF2">
    <property type="entry name" value="HTH-TYPE TRANSCRIPTIONAL REGULATOR EXSA"/>
    <property type="match status" value="1"/>
</dbReference>
<dbReference type="EMBL" id="MARB01000055">
    <property type="protein sequence ID" value="ODJ85586.1"/>
    <property type="molecule type" value="Genomic_DNA"/>
</dbReference>
<dbReference type="PRINTS" id="PR00032">
    <property type="entry name" value="HTHARAC"/>
</dbReference>
<proteinExistence type="predicted"/>
<gene>
    <name evidence="5" type="primary">araC</name>
    <name evidence="5" type="ORF">CODIS_42000</name>
</gene>
<dbReference type="SUPFAM" id="SSF46689">
    <property type="entry name" value="Homeodomain-like"/>
    <property type="match status" value="1"/>
</dbReference>
<evidence type="ECO:0000256" key="3">
    <source>
        <dbReference type="ARBA" id="ARBA00023163"/>
    </source>
</evidence>
<keyword evidence="6" id="KW-1185">Reference proteome</keyword>
<dbReference type="SMART" id="SM00342">
    <property type="entry name" value="HTH_ARAC"/>
    <property type="match status" value="1"/>
</dbReference>
<dbReference type="InterPro" id="IPR018060">
    <property type="entry name" value="HTH_AraC"/>
</dbReference>
<dbReference type="GO" id="GO:0043565">
    <property type="term" value="F:sequence-specific DNA binding"/>
    <property type="evidence" value="ECO:0007669"/>
    <property type="project" value="InterPro"/>
</dbReference>
<dbReference type="InterPro" id="IPR009057">
    <property type="entry name" value="Homeodomain-like_sf"/>
</dbReference>
<dbReference type="InterPro" id="IPR018062">
    <property type="entry name" value="HTH_AraC-typ_CS"/>
</dbReference>
<dbReference type="Pfam" id="PF12833">
    <property type="entry name" value="HTH_18"/>
    <property type="match status" value="1"/>
</dbReference>
<evidence type="ECO:0000313" key="6">
    <source>
        <dbReference type="Proteomes" id="UP000094769"/>
    </source>
</evidence>
<dbReference type="GO" id="GO:0003700">
    <property type="term" value="F:DNA-binding transcription factor activity"/>
    <property type="evidence" value="ECO:0007669"/>
    <property type="project" value="InterPro"/>
</dbReference>
<organism evidence="5 6">
    <name type="scientific">Candidatus Thiodiazotropha endolucinida</name>
    <dbReference type="NCBI Taxonomy" id="1655433"/>
    <lineage>
        <taxon>Bacteria</taxon>
        <taxon>Pseudomonadati</taxon>
        <taxon>Pseudomonadota</taxon>
        <taxon>Gammaproteobacteria</taxon>
        <taxon>Chromatiales</taxon>
        <taxon>Sedimenticolaceae</taxon>
        <taxon>Candidatus Thiodiazotropha</taxon>
    </lineage>
</organism>
<protein>
    <submittedName>
        <fullName evidence="5">Arabinose operon regulatory protein</fullName>
    </submittedName>
</protein>
<dbReference type="RefSeq" id="WP_069128474.1">
    <property type="nucleotide sequence ID" value="NZ_MARB01000055.1"/>
</dbReference>
<keyword evidence="2" id="KW-0238">DNA-binding</keyword>
<evidence type="ECO:0000256" key="1">
    <source>
        <dbReference type="ARBA" id="ARBA00023015"/>
    </source>
</evidence>
<comment type="caution">
    <text evidence="5">The sequence shown here is derived from an EMBL/GenBank/DDBJ whole genome shotgun (WGS) entry which is preliminary data.</text>
</comment>
<evidence type="ECO:0000256" key="2">
    <source>
        <dbReference type="ARBA" id="ARBA00023125"/>
    </source>
</evidence>
<dbReference type="PROSITE" id="PS00041">
    <property type="entry name" value="HTH_ARAC_FAMILY_1"/>
    <property type="match status" value="1"/>
</dbReference>
<reference evidence="5 6" key="1">
    <citation type="submission" date="2016-06" db="EMBL/GenBank/DDBJ databases">
        <title>Genome sequence of endosymbiont of Candidatus Endolucinida thiodiazotropha.</title>
        <authorList>
            <person name="Poehlein A."/>
            <person name="Koenig S."/>
            <person name="Heiden S.E."/>
            <person name="Thuermer A."/>
            <person name="Voget S."/>
            <person name="Daniel R."/>
            <person name="Markert S."/>
            <person name="Gros O."/>
            <person name="Schweder T."/>
        </authorList>
    </citation>
    <scope>NUCLEOTIDE SEQUENCE [LARGE SCALE GENOMIC DNA]</scope>
    <source>
        <strain evidence="5 6">COS</strain>
    </source>
</reference>
<dbReference type="PROSITE" id="PS01124">
    <property type="entry name" value="HTH_ARAC_FAMILY_2"/>
    <property type="match status" value="1"/>
</dbReference>
<evidence type="ECO:0000259" key="4">
    <source>
        <dbReference type="PROSITE" id="PS01124"/>
    </source>
</evidence>
<accession>A0A7Z1AD46</accession>
<keyword evidence="3" id="KW-0804">Transcription</keyword>
<dbReference type="Gene3D" id="1.10.10.60">
    <property type="entry name" value="Homeodomain-like"/>
    <property type="match status" value="1"/>
</dbReference>
<feature type="domain" description="HTH araC/xylS-type" evidence="4">
    <location>
        <begin position="84"/>
        <end position="182"/>
    </location>
</feature>
<dbReference type="Proteomes" id="UP000094769">
    <property type="component" value="Unassembled WGS sequence"/>
</dbReference>
<evidence type="ECO:0000313" key="5">
    <source>
        <dbReference type="EMBL" id="ODJ85586.1"/>
    </source>
</evidence>
<name>A0A7Z1AD46_9GAMM</name>
<dbReference type="AlphaFoldDB" id="A0A7Z1AD46"/>